<dbReference type="AntiFam" id="ANF00159">
    <property type="entry name" value="Shadow ORF (opposite uvrA)"/>
</dbReference>
<proteinExistence type="predicted"/>
<evidence type="ECO:0000313" key="1">
    <source>
        <dbReference type="EMBL" id="MPM12780.1"/>
    </source>
</evidence>
<dbReference type="EMBL" id="VSSQ01002021">
    <property type="protein sequence ID" value="MPM12780.1"/>
    <property type="molecule type" value="Genomic_DNA"/>
</dbReference>
<dbReference type="AlphaFoldDB" id="A0A644X9E0"/>
<protein>
    <submittedName>
        <fullName evidence="1">Uncharacterized protein</fullName>
    </submittedName>
</protein>
<sequence>MAIAVFQQIFHCALKHHVATVAAGSGTKINDVIGIADDVFIVFDNNNRISQIAEVFQYADQFFCVHRMQTNTGFIKNIH</sequence>
<reference evidence="1" key="1">
    <citation type="submission" date="2019-08" db="EMBL/GenBank/DDBJ databases">
        <authorList>
            <person name="Kucharzyk K."/>
            <person name="Murdoch R.W."/>
            <person name="Higgins S."/>
            <person name="Loffler F."/>
        </authorList>
    </citation>
    <scope>NUCLEOTIDE SEQUENCE</scope>
</reference>
<accession>A0A644X9E0</accession>
<organism evidence="1">
    <name type="scientific">bioreactor metagenome</name>
    <dbReference type="NCBI Taxonomy" id="1076179"/>
    <lineage>
        <taxon>unclassified sequences</taxon>
        <taxon>metagenomes</taxon>
        <taxon>ecological metagenomes</taxon>
    </lineage>
</organism>
<gene>
    <name evidence="1" type="ORF">SDC9_59134</name>
</gene>
<name>A0A644X9E0_9ZZZZ</name>
<comment type="caution">
    <text evidence="1">The sequence shown here is derived from an EMBL/GenBank/DDBJ whole genome shotgun (WGS) entry which is preliminary data.</text>
</comment>